<dbReference type="PROSITE" id="PS50994">
    <property type="entry name" value="INTEGRASE"/>
    <property type="match status" value="1"/>
</dbReference>
<dbReference type="Pfam" id="PF13683">
    <property type="entry name" value="rve_3"/>
    <property type="match status" value="1"/>
</dbReference>
<organism evidence="3 4">
    <name type="scientific">Candidatus Nitrospira nitrosa</name>
    <dbReference type="NCBI Taxonomy" id="1742972"/>
    <lineage>
        <taxon>Bacteria</taxon>
        <taxon>Pseudomonadati</taxon>
        <taxon>Nitrospirota</taxon>
        <taxon>Nitrospiria</taxon>
        <taxon>Nitrospirales</taxon>
        <taxon>Nitrospiraceae</taxon>
        <taxon>Nitrospira</taxon>
    </lineage>
</organism>
<dbReference type="EMBL" id="CZQA01000001">
    <property type="protein sequence ID" value="CUS32385.1"/>
    <property type="molecule type" value="Genomic_DNA"/>
</dbReference>
<dbReference type="InterPro" id="IPR012337">
    <property type="entry name" value="RNaseH-like_sf"/>
</dbReference>
<gene>
    <name evidence="3" type="ORF">COMA1_10603</name>
</gene>
<dbReference type="STRING" id="1742972.COMA1_10603"/>
<dbReference type="GO" id="GO:0003676">
    <property type="term" value="F:nucleic acid binding"/>
    <property type="evidence" value="ECO:0007669"/>
    <property type="project" value="InterPro"/>
</dbReference>
<proteinExistence type="predicted"/>
<feature type="region of interest" description="Disordered" evidence="1">
    <location>
        <begin position="278"/>
        <end position="299"/>
    </location>
</feature>
<protein>
    <submittedName>
        <fullName evidence="3">Transposase</fullName>
    </submittedName>
</protein>
<dbReference type="InterPro" id="IPR009057">
    <property type="entry name" value="Homeodomain-like_sf"/>
</dbReference>
<dbReference type="InterPro" id="IPR036397">
    <property type="entry name" value="RNaseH_sf"/>
</dbReference>
<evidence type="ECO:0000313" key="4">
    <source>
        <dbReference type="Proteomes" id="UP000199032"/>
    </source>
</evidence>
<dbReference type="SUPFAM" id="SSF53098">
    <property type="entry name" value="Ribonuclease H-like"/>
    <property type="match status" value="1"/>
</dbReference>
<evidence type="ECO:0000313" key="3">
    <source>
        <dbReference type="EMBL" id="CUS32385.1"/>
    </source>
</evidence>
<dbReference type="InterPro" id="IPR001584">
    <property type="entry name" value="Integrase_cat-core"/>
</dbReference>
<dbReference type="Proteomes" id="UP000199032">
    <property type="component" value="Unassembled WGS sequence"/>
</dbReference>
<dbReference type="GO" id="GO:0015074">
    <property type="term" value="P:DNA integration"/>
    <property type="evidence" value="ECO:0007669"/>
    <property type="project" value="InterPro"/>
</dbReference>
<dbReference type="Gene3D" id="3.30.420.10">
    <property type="entry name" value="Ribonuclease H-like superfamily/Ribonuclease H"/>
    <property type="match status" value="1"/>
</dbReference>
<dbReference type="RefSeq" id="WP_090743480.1">
    <property type="nucleotide sequence ID" value="NZ_CZQA01000001.1"/>
</dbReference>
<reference evidence="3 4" key="1">
    <citation type="submission" date="2015-10" db="EMBL/GenBank/DDBJ databases">
        <authorList>
            <person name="Gilbert D.G."/>
        </authorList>
    </citation>
    <scope>NUCLEOTIDE SEQUENCE [LARGE SCALE GENOMIC DNA]</scope>
    <source>
        <strain evidence="3">COMA1</strain>
    </source>
</reference>
<evidence type="ECO:0000256" key="1">
    <source>
        <dbReference type="SAM" id="MobiDB-lite"/>
    </source>
</evidence>
<accession>A0A0S4L3Z1</accession>
<dbReference type="AlphaFoldDB" id="A0A0S4L3Z1"/>
<name>A0A0S4L3Z1_9BACT</name>
<dbReference type="PANTHER" id="PTHR47515">
    <property type="entry name" value="LOW CALCIUM RESPONSE LOCUS PROTEIN T"/>
    <property type="match status" value="1"/>
</dbReference>
<dbReference type="OrthoDB" id="7801605at2"/>
<feature type="domain" description="Integrase catalytic" evidence="2">
    <location>
        <begin position="131"/>
        <end position="289"/>
    </location>
</feature>
<dbReference type="SUPFAM" id="SSF46689">
    <property type="entry name" value="Homeodomain-like"/>
    <property type="match status" value="1"/>
</dbReference>
<sequence>MDTRTRIILAAELATQGLSVSAIAGQLERHRETIGLWLKAVRIEGLSVFLDRYAAAKTGPRPARQVPGAVKRLVWAIRTREHDCCGQKIQYFLAHEQHIHLSVPKIYEILAERYVLRPRGRTNQPRGVVPIATAPRAVIQMDTVVFGEVFAFTGVDIYTKEADVVLRTGLTSEDGAMFLRTAMTRRFTGPVQIIQTDGGSEFKGVFAQQVLQYCTRHRIARPYKKNEQAYIESFNRTLRKECLGWISYRVEELPTLQGEVRAFLDRYHYHRPHLGCTPMRPPLSPSREGPDGLSDIYGE</sequence>
<keyword evidence="4" id="KW-1185">Reference proteome</keyword>
<evidence type="ECO:0000259" key="2">
    <source>
        <dbReference type="PROSITE" id="PS50994"/>
    </source>
</evidence>
<dbReference type="PANTHER" id="PTHR47515:SF1">
    <property type="entry name" value="BLR2054 PROTEIN"/>
    <property type="match status" value="1"/>
</dbReference>